<dbReference type="AlphaFoldDB" id="A0AAW5R6B5"/>
<dbReference type="InterPro" id="IPR027417">
    <property type="entry name" value="P-loop_NTPase"/>
</dbReference>
<evidence type="ECO:0000313" key="3">
    <source>
        <dbReference type="Proteomes" id="UP001208534"/>
    </source>
</evidence>
<dbReference type="Gene3D" id="3.40.50.300">
    <property type="entry name" value="P-loop containing nucleotide triphosphate hydrolases"/>
    <property type="match status" value="1"/>
</dbReference>
<dbReference type="InterPro" id="IPR014592">
    <property type="entry name" value="P-loop_UCP034888"/>
</dbReference>
<sequence>MRISVENYKSISKKMSININGMTIIAGANSSGKSSFMQPFMILKQTLENNSDGQALIINGENANLTESQQIFCKKNKNKKSFSLSWENFNKKKEVIESSKIEFGYTSKEGFTALEASNNDITIKKGMSVEELETVLEPLKEKEGFLKEIFQSMKSENKLIPRLKTEKSFLCIEMVPEKFLKKRQHVFSFGITPAGNIQDFVEKLIHIPGIRSNPERQYKIERYNKKYQGRFDKYTASIIYNWGEKENKKLEELISIIKELGLASNITAKKINEAHISLHISRHLKSNRNDTVDLSDVGFGLSQVLPILIAVIEANKDNIIYIEQPEIHLHPLAQYKLANILCRYVKKGKKIIIETHSSIFIRGLQTEVAKKNISSNEFSLNWFSQNETGETSIFESEVDEFGAFGDWPADFDDIYLEADTNYLNAVEERLS</sequence>
<feature type="domain" description="Endonuclease GajA/Old nuclease/RecF-like AAA" evidence="1">
    <location>
        <begin position="2"/>
        <end position="361"/>
    </location>
</feature>
<organism evidence="2 3">
    <name type="scientific">Acinetobacter junii</name>
    <dbReference type="NCBI Taxonomy" id="40215"/>
    <lineage>
        <taxon>Bacteria</taxon>
        <taxon>Pseudomonadati</taxon>
        <taxon>Pseudomonadota</taxon>
        <taxon>Gammaproteobacteria</taxon>
        <taxon>Moraxellales</taxon>
        <taxon>Moraxellaceae</taxon>
        <taxon>Acinetobacter</taxon>
    </lineage>
</organism>
<evidence type="ECO:0000313" key="2">
    <source>
        <dbReference type="EMBL" id="MCU4395756.1"/>
    </source>
</evidence>
<dbReference type="EMBL" id="JAHPRE010000005">
    <property type="protein sequence ID" value="MCU4395756.1"/>
    <property type="molecule type" value="Genomic_DNA"/>
</dbReference>
<dbReference type="InterPro" id="IPR051396">
    <property type="entry name" value="Bact_Antivir_Def_Nuclease"/>
</dbReference>
<name>A0AAW5R6B5_ACIJU</name>
<proteinExistence type="predicted"/>
<reference evidence="2" key="1">
    <citation type="submission" date="2021-06" db="EMBL/GenBank/DDBJ databases">
        <title>Propagation of a rapidly emergent carbapenem-resistant Acinetobacter baumannii lineage by various extra-hospital transmission networks.</title>
        <authorList>
            <person name="Calix J."/>
        </authorList>
    </citation>
    <scope>NUCLEOTIDE SEQUENCE</scope>
    <source>
        <strain evidence="2">WU_MDCI_Aw63</strain>
    </source>
</reference>
<comment type="caution">
    <text evidence="2">The sequence shown here is derived from an EMBL/GenBank/DDBJ whole genome shotgun (WGS) entry which is preliminary data.</text>
</comment>
<accession>A0AAW5R6B5</accession>
<dbReference type="InterPro" id="IPR041685">
    <property type="entry name" value="AAA_GajA/Old/RecF-like"/>
</dbReference>
<protein>
    <submittedName>
        <fullName evidence="2">AAA family ATPase</fullName>
    </submittedName>
</protein>
<dbReference type="Pfam" id="PF13175">
    <property type="entry name" value="AAA_15"/>
    <property type="match status" value="1"/>
</dbReference>
<gene>
    <name evidence="2" type="ORF">KTH64_01950</name>
</gene>
<dbReference type="PANTHER" id="PTHR43581">
    <property type="entry name" value="ATP/GTP PHOSPHATASE"/>
    <property type="match status" value="1"/>
</dbReference>
<dbReference type="Proteomes" id="UP001208534">
    <property type="component" value="Unassembled WGS sequence"/>
</dbReference>
<dbReference type="PANTHER" id="PTHR43581:SF2">
    <property type="entry name" value="EXCINUCLEASE ATPASE SUBUNIT"/>
    <property type="match status" value="1"/>
</dbReference>
<evidence type="ECO:0000259" key="1">
    <source>
        <dbReference type="Pfam" id="PF13175"/>
    </source>
</evidence>
<dbReference type="PIRSF" id="PIRSF034888">
    <property type="entry name" value="P-loop_UCP034888"/>
    <property type="match status" value="1"/>
</dbReference>
<dbReference type="SUPFAM" id="SSF52540">
    <property type="entry name" value="P-loop containing nucleoside triphosphate hydrolases"/>
    <property type="match status" value="1"/>
</dbReference>
<dbReference type="RefSeq" id="WP_262578308.1">
    <property type="nucleotide sequence ID" value="NZ_JAHPRE010000005.1"/>
</dbReference>